<protein>
    <submittedName>
        <fullName evidence="4">Uncharacterized protein</fullName>
    </submittedName>
</protein>
<evidence type="ECO:0000259" key="3">
    <source>
        <dbReference type="PROSITE" id="PS51294"/>
    </source>
</evidence>
<dbReference type="InterPro" id="IPR017930">
    <property type="entry name" value="Myb_dom"/>
</dbReference>
<dbReference type="SUPFAM" id="SSF46689">
    <property type="entry name" value="Homeodomain-like"/>
    <property type="match status" value="2"/>
</dbReference>
<evidence type="ECO:0000259" key="2">
    <source>
        <dbReference type="PROSITE" id="PS50090"/>
    </source>
</evidence>
<name>A0AAX4P6N3_9CHLO</name>
<accession>A0AAX4P6N3</accession>
<dbReference type="InterPro" id="IPR009057">
    <property type="entry name" value="Homeodomain-like_sf"/>
</dbReference>
<gene>
    <name evidence="4" type="ORF">HKI87_04g28300</name>
</gene>
<dbReference type="Gene3D" id="1.10.10.60">
    <property type="entry name" value="Homeodomain-like"/>
    <property type="match status" value="2"/>
</dbReference>
<dbReference type="GO" id="GO:0000981">
    <property type="term" value="F:DNA-binding transcription factor activity, RNA polymerase II-specific"/>
    <property type="evidence" value="ECO:0007669"/>
    <property type="project" value="TreeGrafter"/>
</dbReference>
<dbReference type="PROSITE" id="PS51294">
    <property type="entry name" value="HTH_MYB"/>
    <property type="match status" value="2"/>
</dbReference>
<evidence type="ECO:0000256" key="1">
    <source>
        <dbReference type="SAM" id="MobiDB-lite"/>
    </source>
</evidence>
<dbReference type="Proteomes" id="UP001472866">
    <property type="component" value="Chromosome 04"/>
</dbReference>
<keyword evidence="5" id="KW-1185">Reference proteome</keyword>
<dbReference type="SMART" id="SM00717">
    <property type="entry name" value="SANT"/>
    <property type="match status" value="2"/>
</dbReference>
<feature type="domain" description="HTH myb-type" evidence="3">
    <location>
        <begin position="110"/>
        <end position="168"/>
    </location>
</feature>
<dbReference type="Pfam" id="PF00249">
    <property type="entry name" value="Myb_DNA-binding"/>
    <property type="match status" value="2"/>
</dbReference>
<dbReference type="PANTHER" id="PTHR45614:SF25">
    <property type="entry name" value="MYB PROTEIN"/>
    <property type="match status" value="1"/>
</dbReference>
<sequence length="267" mass="29838">MAQVRFSYGLLRATREFRSLLDEHGLLGAVRRGVVTQGHLCAKVDEVRAAIRSRARAFEEGEDPEARPAKRRRASSGPSTPSALSSEGGPSGASGESLNTGAVTDPNKRGKRVRHKRWTEEEEDALIEEHRKFGGYRRGMWQVIGKRFPGRTVESVRDHWHQARKYKPDSRLVRYQKVLSEGSGGEWTEDEERTLIMAHRKCSAGVGEGGEGMWREVAMWLPGRSARQVLDHWRKGDAELSKGSPMRVYRAEIAGNSQSNSDTTTAV</sequence>
<dbReference type="AlphaFoldDB" id="A0AAX4P6N3"/>
<feature type="compositionally biased region" description="Low complexity" evidence="1">
    <location>
        <begin position="75"/>
        <end position="98"/>
    </location>
</feature>
<dbReference type="InterPro" id="IPR050560">
    <property type="entry name" value="MYB_TF"/>
</dbReference>
<feature type="region of interest" description="Disordered" evidence="1">
    <location>
        <begin position="57"/>
        <end position="117"/>
    </location>
</feature>
<dbReference type="GO" id="GO:0005634">
    <property type="term" value="C:nucleus"/>
    <property type="evidence" value="ECO:0007669"/>
    <property type="project" value="TreeGrafter"/>
</dbReference>
<feature type="domain" description="HTH myb-type" evidence="3">
    <location>
        <begin position="185"/>
        <end position="244"/>
    </location>
</feature>
<dbReference type="GO" id="GO:0000978">
    <property type="term" value="F:RNA polymerase II cis-regulatory region sequence-specific DNA binding"/>
    <property type="evidence" value="ECO:0007669"/>
    <property type="project" value="TreeGrafter"/>
</dbReference>
<feature type="domain" description="Myb-like" evidence="2">
    <location>
        <begin position="185"/>
        <end position="235"/>
    </location>
</feature>
<dbReference type="PANTHER" id="PTHR45614">
    <property type="entry name" value="MYB PROTEIN-RELATED"/>
    <property type="match status" value="1"/>
</dbReference>
<proteinExistence type="predicted"/>
<dbReference type="InterPro" id="IPR001005">
    <property type="entry name" value="SANT/Myb"/>
</dbReference>
<feature type="compositionally biased region" description="Basic and acidic residues" evidence="1">
    <location>
        <begin position="57"/>
        <end position="68"/>
    </location>
</feature>
<dbReference type="EMBL" id="CP151504">
    <property type="protein sequence ID" value="WZN61295.1"/>
    <property type="molecule type" value="Genomic_DNA"/>
</dbReference>
<dbReference type="PROSITE" id="PS50090">
    <property type="entry name" value="MYB_LIKE"/>
    <property type="match status" value="2"/>
</dbReference>
<feature type="domain" description="Myb-like" evidence="2">
    <location>
        <begin position="110"/>
        <end position="164"/>
    </location>
</feature>
<dbReference type="CDD" id="cd00167">
    <property type="entry name" value="SANT"/>
    <property type="match status" value="2"/>
</dbReference>
<evidence type="ECO:0000313" key="5">
    <source>
        <dbReference type="Proteomes" id="UP001472866"/>
    </source>
</evidence>
<organism evidence="4 5">
    <name type="scientific">Chloropicon roscoffensis</name>
    <dbReference type="NCBI Taxonomy" id="1461544"/>
    <lineage>
        <taxon>Eukaryota</taxon>
        <taxon>Viridiplantae</taxon>
        <taxon>Chlorophyta</taxon>
        <taxon>Chloropicophyceae</taxon>
        <taxon>Chloropicales</taxon>
        <taxon>Chloropicaceae</taxon>
        <taxon>Chloropicon</taxon>
    </lineage>
</organism>
<evidence type="ECO:0000313" key="4">
    <source>
        <dbReference type="EMBL" id="WZN61295.1"/>
    </source>
</evidence>
<reference evidence="4 5" key="1">
    <citation type="submission" date="2024-03" db="EMBL/GenBank/DDBJ databases">
        <title>Complete genome sequence of the green alga Chloropicon roscoffensis RCC1871.</title>
        <authorList>
            <person name="Lemieux C."/>
            <person name="Pombert J.-F."/>
            <person name="Otis C."/>
            <person name="Turmel M."/>
        </authorList>
    </citation>
    <scope>NUCLEOTIDE SEQUENCE [LARGE SCALE GENOMIC DNA]</scope>
    <source>
        <strain evidence="4 5">RCC1871</strain>
    </source>
</reference>